<evidence type="ECO:0000313" key="6">
    <source>
        <dbReference type="Proteomes" id="UP000054495"/>
    </source>
</evidence>
<dbReference type="GO" id="GO:0007165">
    <property type="term" value="P:signal transduction"/>
    <property type="evidence" value="ECO:0007669"/>
    <property type="project" value="InterPro"/>
</dbReference>
<dbReference type="CDD" id="cd00030">
    <property type="entry name" value="C2"/>
    <property type="match status" value="1"/>
</dbReference>
<name>A0A0D6M2A4_9BILA</name>
<dbReference type="PROSITE" id="PS50004">
    <property type="entry name" value="C2"/>
    <property type="match status" value="1"/>
</dbReference>
<dbReference type="GO" id="GO:0005096">
    <property type="term" value="F:GTPase activator activity"/>
    <property type="evidence" value="ECO:0007669"/>
    <property type="project" value="UniProtKB-KW"/>
</dbReference>
<dbReference type="AlphaFoldDB" id="A0A0D6M2A4"/>
<dbReference type="Pfam" id="PF00620">
    <property type="entry name" value="RhoGAP"/>
    <property type="match status" value="1"/>
</dbReference>
<evidence type="ECO:0000256" key="2">
    <source>
        <dbReference type="SAM" id="MobiDB-lite"/>
    </source>
</evidence>
<feature type="region of interest" description="Disordered" evidence="2">
    <location>
        <begin position="204"/>
        <end position="223"/>
    </location>
</feature>
<dbReference type="GO" id="GO:0030030">
    <property type="term" value="P:cell projection organization"/>
    <property type="evidence" value="ECO:0007669"/>
    <property type="project" value="TreeGrafter"/>
</dbReference>
<dbReference type="SUPFAM" id="SSF48350">
    <property type="entry name" value="GTPase activation domain, GAP"/>
    <property type="match status" value="1"/>
</dbReference>
<keyword evidence="6" id="KW-1185">Reference proteome</keyword>
<dbReference type="Gene3D" id="2.60.40.150">
    <property type="entry name" value="C2 domain"/>
    <property type="match status" value="1"/>
</dbReference>
<dbReference type="PANTHER" id="PTHR46150">
    <property type="entry name" value="RHO GTPASE-ACTIVATING PROTEIN 100F"/>
    <property type="match status" value="1"/>
</dbReference>
<accession>A0A0D6M2A4</accession>
<dbReference type="InterPro" id="IPR000008">
    <property type="entry name" value="C2_dom"/>
</dbReference>
<feature type="region of interest" description="Disordered" evidence="2">
    <location>
        <begin position="166"/>
        <end position="185"/>
    </location>
</feature>
<dbReference type="GO" id="GO:0097060">
    <property type="term" value="C:synaptic membrane"/>
    <property type="evidence" value="ECO:0007669"/>
    <property type="project" value="TreeGrafter"/>
</dbReference>
<evidence type="ECO:0000259" key="3">
    <source>
        <dbReference type="PROSITE" id="PS50004"/>
    </source>
</evidence>
<proteinExistence type="predicted"/>
<dbReference type="InterPro" id="IPR008936">
    <property type="entry name" value="Rho_GTPase_activation_prot"/>
</dbReference>
<feature type="domain" description="Rho-GAP" evidence="4">
    <location>
        <begin position="419"/>
        <end position="583"/>
    </location>
</feature>
<organism evidence="5 6">
    <name type="scientific">Ancylostoma ceylanicum</name>
    <dbReference type="NCBI Taxonomy" id="53326"/>
    <lineage>
        <taxon>Eukaryota</taxon>
        <taxon>Metazoa</taxon>
        <taxon>Ecdysozoa</taxon>
        <taxon>Nematoda</taxon>
        <taxon>Chromadorea</taxon>
        <taxon>Rhabditida</taxon>
        <taxon>Rhabditina</taxon>
        <taxon>Rhabditomorpha</taxon>
        <taxon>Strongyloidea</taxon>
        <taxon>Ancylostomatidae</taxon>
        <taxon>Ancylostomatinae</taxon>
        <taxon>Ancylostoma</taxon>
    </lineage>
</organism>
<gene>
    <name evidence="5" type="ORF">ANCCEY_06862</name>
</gene>
<feature type="compositionally biased region" description="Basic and acidic residues" evidence="2">
    <location>
        <begin position="49"/>
        <end position="59"/>
    </location>
</feature>
<dbReference type="SUPFAM" id="SSF49562">
    <property type="entry name" value="C2 domain (Calcium/lipid-binding domain, CaLB)"/>
    <property type="match status" value="1"/>
</dbReference>
<dbReference type="InterPro" id="IPR057459">
    <property type="entry name" value="SYDE1/2_C2"/>
</dbReference>
<protein>
    <submittedName>
        <fullName evidence="5">C2 domain protein</fullName>
    </submittedName>
</protein>
<dbReference type="Gene3D" id="1.10.555.10">
    <property type="entry name" value="Rho GTPase activation protein"/>
    <property type="match status" value="1"/>
</dbReference>
<evidence type="ECO:0000313" key="5">
    <source>
        <dbReference type="EMBL" id="EPB74027.1"/>
    </source>
</evidence>
<evidence type="ECO:0000256" key="1">
    <source>
        <dbReference type="ARBA" id="ARBA00022468"/>
    </source>
</evidence>
<reference evidence="5 6" key="1">
    <citation type="submission" date="2013-05" db="EMBL/GenBank/DDBJ databases">
        <title>Draft genome of the parasitic nematode Anyclostoma ceylanicum.</title>
        <authorList>
            <person name="Mitreva M."/>
        </authorList>
    </citation>
    <scope>NUCLEOTIDE SEQUENCE [LARGE SCALE GENOMIC DNA]</scope>
</reference>
<dbReference type="EMBL" id="KE124959">
    <property type="protein sequence ID" value="EPB74027.1"/>
    <property type="molecule type" value="Genomic_DNA"/>
</dbReference>
<feature type="domain" description="C2" evidence="3">
    <location>
        <begin position="332"/>
        <end position="452"/>
    </location>
</feature>
<dbReference type="Pfam" id="PF25336">
    <property type="entry name" value="C2_SYDE"/>
    <property type="match status" value="1"/>
</dbReference>
<dbReference type="Proteomes" id="UP000054495">
    <property type="component" value="Unassembled WGS sequence"/>
</dbReference>
<feature type="region of interest" description="Disordered" evidence="2">
    <location>
        <begin position="258"/>
        <end position="288"/>
    </location>
</feature>
<dbReference type="PANTHER" id="PTHR46150:SF3">
    <property type="entry name" value="RHO GTPASE-ACTIVATING PROTEIN 100F"/>
    <property type="match status" value="1"/>
</dbReference>
<feature type="region of interest" description="Disordered" evidence="2">
    <location>
        <begin position="1"/>
        <end position="82"/>
    </location>
</feature>
<dbReference type="InterPro" id="IPR035892">
    <property type="entry name" value="C2_domain_sf"/>
</dbReference>
<sequence>MSGIREPAKGSTGGSDRSLTKIKEMNRVSVPGSPRSHYSPRLLNGHAEPMQERHQRYSDPDPLDTVSRTARVPPPKIYPTGTVRRTESFNSAPGVLAPPMYTLPRSCTTVPPPDPMTRLHDPMTSRQHDPMGRIVDPVARHNDPRMMNSTMSRHQEALSRSLCSPVLPRPLRTMDNKSNSLPRRRAISGPRNVKWRTDVLAQNAMGEDSDGATSAPEYAGSPAGYSRSMAQHLRLSNGGPGRTINDIFSAAEYRNWAGPTDPSMMGRQSRWSHTYGEPRGQRSTSLPGRSIMAQSLVGSPVLPRHAAAQDRPSAVLDRYHVSPLMNRRAPLRAAGPGINVDRLNVNSLTGILFVQVLEGRGLKIPEKQKAVTEEMYCVLEVDEQHRARTGVSTAEQRFRWRETFHIDVFNATVTHFFVYSWHPQFRHKLCHKGSLKLLEAFIVDQLNGDRMFALNLEPRGQLIVRIGFHDMRAKKRVLRDELEANPLGCELSTDSVPDTNVLACLIKDFLRELPEPLIPPQIHAMLIDAGTVTLPNDIHGNRQLVLRIIDCLAPPSKTEAKAIPILPAPSRAPRMRYRNLSVE</sequence>
<dbReference type="InterPro" id="IPR000198">
    <property type="entry name" value="RhoGAP_dom"/>
</dbReference>
<keyword evidence="1" id="KW-0343">GTPase activation</keyword>
<evidence type="ECO:0000259" key="4">
    <source>
        <dbReference type="PROSITE" id="PS50238"/>
    </source>
</evidence>
<dbReference type="PROSITE" id="PS50238">
    <property type="entry name" value="RHOGAP"/>
    <property type="match status" value="1"/>
</dbReference>
<dbReference type="InterPro" id="IPR052118">
    <property type="entry name" value="Rho-GAP_regulator"/>
</dbReference>
<dbReference type="GO" id="GO:0016477">
    <property type="term" value="P:cell migration"/>
    <property type="evidence" value="ECO:0007669"/>
    <property type="project" value="TreeGrafter"/>
</dbReference>
<dbReference type="GO" id="GO:0046578">
    <property type="term" value="P:regulation of Ras protein signal transduction"/>
    <property type="evidence" value="ECO:0007669"/>
    <property type="project" value="TreeGrafter"/>
</dbReference>